<dbReference type="AlphaFoldDB" id="R7UP29"/>
<dbReference type="HOGENOM" id="CLU_028365_1_1_1"/>
<evidence type="ECO:0000256" key="12">
    <source>
        <dbReference type="ARBA" id="ARBA00022989"/>
    </source>
</evidence>
<name>R7UP29_CAPTE</name>
<dbReference type="EMBL" id="KB299181">
    <property type="protein sequence ID" value="ELU08284.1"/>
    <property type="molecule type" value="Genomic_DNA"/>
</dbReference>
<dbReference type="Proteomes" id="UP000014760">
    <property type="component" value="Unassembled WGS sequence"/>
</dbReference>
<keyword evidence="26" id="KW-1185">Reference proteome</keyword>
<keyword evidence="8 23" id="KW-0812">Transmembrane</keyword>
<feature type="transmembrane region" description="Helical" evidence="23">
    <location>
        <begin position="38"/>
        <end position="56"/>
    </location>
</feature>
<dbReference type="PANTHER" id="PTHR23507">
    <property type="entry name" value="ZGC:174356"/>
    <property type="match status" value="1"/>
</dbReference>
<dbReference type="InterPro" id="IPR036259">
    <property type="entry name" value="MFS_trans_sf"/>
</dbReference>
<dbReference type="PANTHER" id="PTHR23507:SF2">
    <property type="entry name" value="PROTON-COUPLED FOLATE TRANSPORTER"/>
    <property type="match status" value="1"/>
</dbReference>
<sequence length="531" mass="58656">MNVTEETKRLKDNKVPLYSTENMNPGSDPKEEGRCRHMLMYSEPVMFLLGLAYVAFTQFNQQYLHYRIQRDSQLPRWIQDASASSTDDDNSGACGTGSNGSVLFNIQTEISSETAYLSSKIALFRGFFPIFFSLVICSLTDTVGRRFGLLLPTLGALLNMITYLIVEYLQAPLEWLYLGSLLEGLSGSHLTISACCYAYIYDTCNADARTIRFTLMNSTYFLASAVASIAIGYIIDGAGYLAAIWFLIGCYGCLGLYVIAVLPESLPEERRKPCSIKEAFKATISGFRTFFKPRPQPTDRLILISVLIIAFISCFVPINLIIIYSESPPFCLNSVQIGFLLALYSGALTVVPPIKVKLQSLCVPKEFFLFIEAAVSTGIMIVTACIKTQALLFITGAFSSLGCNLLPLCRAFMAGVVAPEEQGTTQAAISSLSAIGELVSDSALVAIYAATEQFYFGTVFFIIAFLFLVCSMLSLAYKGQAMKAPTLQKEETFALHNDRAMLLAWRDKRIVKMLSTFHDHEDASMQDVECI</sequence>
<proteinExistence type="predicted"/>
<evidence type="ECO:0000256" key="5">
    <source>
        <dbReference type="ARBA" id="ARBA00022448"/>
    </source>
</evidence>
<feature type="transmembrane region" description="Helical" evidence="23">
    <location>
        <begin position="454"/>
        <end position="477"/>
    </location>
</feature>
<keyword evidence="12 23" id="KW-1133">Transmembrane helix</keyword>
<evidence type="ECO:0000256" key="19">
    <source>
        <dbReference type="ARBA" id="ARBA00042514"/>
    </source>
</evidence>
<comment type="catalytic activity">
    <reaction evidence="16">
        <text>(6S)-5-methyl-5,6,7,8-tetrahydrofolate(in) + H(+)(in) = (6S)-5-methyl-5,6,7,8-tetrahydrofolate(out) + H(+)(out)</text>
        <dbReference type="Rhea" id="RHEA:70167"/>
        <dbReference type="ChEBI" id="CHEBI:15378"/>
        <dbReference type="ChEBI" id="CHEBI:18608"/>
    </reaction>
</comment>
<dbReference type="EMBL" id="AMQN01006814">
    <property type="status" value="NOT_ANNOTATED_CDS"/>
    <property type="molecule type" value="Genomic_DNA"/>
</dbReference>
<dbReference type="OMA" id="SNVSHCE"/>
<evidence type="ECO:0000256" key="13">
    <source>
        <dbReference type="ARBA" id="ARBA00023136"/>
    </source>
</evidence>
<evidence type="ECO:0000256" key="6">
    <source>
        <dbReference type="ARBA" id="ARBA00022475"/>
    </source>
</evidence>
<dbReference type="GO" id="GO:0015293">
    <property type="term" value="F:symporter activity"/>
    <property type="evidence" value="ECO:0007669"/>
    <property type="project" value="UniProtKB-KW"/>
</dbReference>
<organism evidence="24">
    <name type="scientific">Capitella teleta</name>
    <name type="common">Polychaete worm</name>
    <dbReference type="NCBI Taxonomy" id="283909"/>
    <lineage>
        <taxon>Eukaryota</taxon>
        <taxon>Metazoa</taxon>
        <taxon>Spiralia</taxon>
        <taxon>Lophotrochozoa</taxon>
        <taxon>Annelida</taxon>
        <taxon>Polychaeta</taxon>
        <taxon>Sedentaria</taxon>
        <taxon>Scolecida</taxon>
        <taxon>Capitellidae</taxon>
        <taxon>Capitella</taxon>
    </lineage>
</organism>
<evidence type="ECO:0000256" key="15">
    <source>
        <dbReference type="ARBA" id="ARBA00023180"/>
    </source>
</evidence>
<keyword evidence="9" id="KW-0967">Endosome</keyword>
<dbReference type="OrthoDB" id="3026777at2759"/>
<dbReference type="GO" id="GO:0005542">
    <property type="term" value="F:folic acid binding"/>
    <property type="evidence" value="ECO:0007669"/>
    <property type="project" value="UniProtKB-KW"/>
</dbReference>
<evidence type="ECO:0000256" key="17">
    <source>
        <dbReference type="ARBA" id="ARBA00036250"/>
    </source>
</evidence>
<feature type="compositionally biased region" description="Basic and acidic residues" evidence="22">
    <location>
        <begin position="1"/>
        <end position="14"/>
    </location>
</feature>
<evidence type="ECO:0000313" key="24">
    <source>
        <dbReference type="EMBL" id="ELU08284.1"/>
    </source>
</evidence>
<dbReference type="GO" id="GO:0016324">
    <property type="term" value="C:apical plasma membrane"/>
    <property type="evidence" value="ECO:0007669"/>
    <property type="project" value="UniProtKB-SubCell"/>
</dbReference>
<reference evidence="25" key="3">
    <citation type="submission" date="2015-06" db="UniProtKB">
        <authorList>
            <consortium name="EnsemblMetazoa"/>
        </authorList>
    </citation>
    <scope>IDENTIFICATION</scope>
</reference>
<feature type="transmembrane region" description="Helical" evidence="23">
    <location>
        <begin position="241"/>
        <end position="262"/>
    </location>
</feature>
<evidence type="ECO:0000256" key="18">
    <source>
        <dbReference type="ARBA" id="ARBA00040650"/>
    </source>
</evidence>
<keyword evidence="14" id="KW-1015">Disulfide bond</keyword>
<evidence type="ECO:0000256" key="4">
    <source>
        <dbReference type="ARBA" id="ARBA00004554"/>
    </source>
</evidence>
<comment type="catalytic activity">
    <reaction evidence="20">
        <text>pemetrexed(in) + H(+)(in) = pemetrexed(out) + H(+)(out)</text>
        <dbReference type="Rhea" id="RHEA:70171"/>
        <dbReference type="ChEBI" id="CHEBI:15378"/>
        <dbReference type="ChEBI" id="CHEBI:63724"/>
    </reaction>
</comment>
<keyword evidence="5" id="KW-0813">Transport</keyword>
<evidence type="ECO:0000256" key="21">
    <source>
        <dbReference type="ARBA" id="ARBA00047850"/>
    </source>
</evidence>
<evidence type="ECO:0000256" key="22">
    <source>
        <dbReference type="SAM" id="MobiDB-lite"/>
    </source>
</evidence>
<keyword evidence="6" id="KW-1003">Cell membrane</keyword>
<accession>R7UP29</accession>
<evidence type="ECO:0000256" key="3">
    <source>
        <dbReference type="ARBA" id="ARBA00004496"/>
    </source>
</evidence>
<reference evidence="24 26" key="2">
    <citation type="journal article" date="2013" name="Nature">
        <title>Insights into bilaterian evolution from three spiralian genomes.</title>
        <authorList>
            <person name="Simakov O."/>
            <person name="Marletaz F."/>
            <person name="Cho S.J."/>
            <person name="Edsinger-Gonzales E."/>
            <person name="Havlak P."/>
            <person name="Hellsten U."/>
            <person name="Kuo D.H."/>
            <person name="Larsson T."/>
            <person name="Lv J."/>
            <person name="Arendt D."/>
            <person name="Savage R."/>
            <person name="Osoegawa K."/>
            <person name="de Jong P."/>
            <person name="Grimwood J."/>
            <person name="Chapman J.A."/>
            <person name="Shapiro H."/>
            <person name="Aerts A."/>
            <person name="Otillar R.P."/>
            <person name="Terry A.Y."/>
            <person name="Boore J.L."/>
            <person name="Grigoriev I.V."/>
            <person name="Lindberg D.R."/>
            <person name="Seaver E.C."/>
            <person name="Weisblat D.A."/>
            <person name="Putnam N.H."/>
            <person name="Rokhsar D.S."/>
        </authorList>
    </citation>
    <scope>NUCLEOTIDE SEQUENCE</scope>
    <source>
        <strain evidence="24 26">I ESC-2004</strain>
    </source>
</reference>
<feature type="transmembrane region" description="Helical" evidence="23">
    <location>
        <begin position="213"/>
        <end position="235"/>
    </location>
</feature>
<keyword evidence="10" id="KW-0769">Symport</keyword>
<evidence type="ECO:0000256" key="2">
    <source>
        <dbReference type="ARBA" id="ARBA00004424"/>
    </source>
</evidence>
<reference evidence="26" key="1">
    <citation type="submission" date="2012-12" db="EMBL/GenBank/DDBJ databases">
        <authorList>
            <person name="Hellsten U."/>
            <person name="Grimwood J."/>
            <person name="Chapman J.A."/>
            <person name="Shapiro H."/>
            <person name="Aerts A."/>
            <person name="Otillar R.P."/>
            <person name="Terry A.Y."/>
            <person name="Boore J.L."/>
            <person name="Simakov O."/>
            <person name="Marletaz F."/>
            <person name="Cho S.-J."/>
            <person name="Edsinger-Gonzales E."/>
            <person name="Havlak P."/>
            <person name="Kuo D.-H."/>
            <person name="Larsson T."/>
            <person name="Lv J."/>
            <person name="Arendt D."/>
            <person name="Savage R."/>
            <person name="Osoegawa K."/>
            <person name="de Jong P."/>
            <person name="Lindberg D.R."/>
            <person name="Seaver E.C."/>
            <person name="Weisblat D.A."/>
            <person name="Putnam N.H."/>
            <person name="Grigoriev I.V."/>
            <person name="Rokhsar D.S."/>
        </authorList>
    </citation>
    <scope>NUCLEOTIDE SEQUENCE</scope>
    <source>
        <strain evidence="26">I ESC-2004</strain>
    </source>
</reference>
<feature type="region of interest" description="Disordered" evidence="22">
    <location>
        <begin position="1"/>
        <end position="31"/>
    </location>
</feature>
<dbReference type="SUPFAM" id="SSF103473">
    <property type="entry name" value="MFS general substrate transporter"/>
    <property type="match status" value="1"/>
</dbReference>
<dbReference type="InterPro" id="IPR011701">
    <property type="entry name" value="MFS"/>
</dbReference>
<keyword evidence="11" id="KW-0290">Folate-binding</keyword>
<feature type="transmembrane region" description="Helical" evidence="23">
    <location>
        <begin position="366"/>
        <end position="384"/>
    </location>
</feature>
<feature type="transmembrane region" description="Helical" evidence="23">
    <location>
        <begin position="175"/>
        <end position="201"/>
    </location>
</feature>
<evidence type="ECO:0000256" key="7">
    <source>
        <dbReference type="ARBA" id="ARBA00022490"/>
    </source>
</evidence>
<keyword evidence="13 23" id="KW-0472">Membrane</keyword>
<gene>
    <name evidence="24" type="ORF">CAPTEDRAFT_189189</name>
</gene>
<evidence type="ECO:0000256" key="9">
    <source>
        <dbReference type="ARBA" id="ARBA00022753"/>
    </source>
</evidence>
<feature type="transmembrane region" description="Helical" evidence="23">
    <location>
        <begin position="335"/>
        <end position="354"/>
    </location>
</feature>
<comment type="catalytic activity">
    <reaction evidence="17">
        <text>folate(in) + H(+)(in) = folate(out) + H(+)(out)</text>
        <dbReference type="Rhea" id="RHEA:70159"/>
        <dbReference type="ChEBI" id="CHEBI:15378"/>
        <dbReference type="ChEBI" id="CHEBI:62501"/>
    </reaction>
</comment>
<dbReference type="GO" id="GO:0016323">
    <property type="term" value="C:basolateral plasma membrane"/>
    <property type="evidence" value="ECO:0007669"/>
    <property type="project" value="UniProtKB-SubCell"/>
</dbReference>
<evidence type="ECO:0000256" key="8">
    <source>
        <dbReference type="ARBA" id="ARBA00022692"/>
    </source>
</evidence>
<dbReference type="EnsemblMetazoa" id="CapteT189189">
    <property type="protein sequence ID" value="CapteP189189"/>
    <property type="gene ID" value="CapteG189189"/>
</dbReference>
<protein>
    <recommendedName>
        <fullName evidence="18">Proton-coupled folate transporter</fullName>
    </recommendedName>
    <alternativeName>
        <fullName evidence="19">Solute carrier family 46 member 1</fullName>
    </alternativeName>
</protein>
<evidence type="ECO:0000313" key="25">
    <source>
        <dbReference type="EnsemblMetazoa" id="CapteP189189"/>
    </source>
</evidence>
<evidence type="ECO:0000256" key="1">
    <source>
        <dbReference type="ARBA" id="ARBA00004337"/>
    </source>
</evidence>
<evidence type="ECO:0000256" key="11">
    <source>
        <dbReference type="ARBA" id="ARBA00022954"/>
    </source>
</evidence>
<evidence type="ECO:0000313" key="26">
    <source>
        <dbReference type="Proteomes" id="UP000014760"/>
    </source>
</evidence>
<evidence type="ECO:0000256" key="16">
    <source>
        <dbReference type="ARBA" id="ARBA00036193"/>
    </source>
</evidence>
<evidence type="ECO:0000256" key="23">
    <source>
        <dbReference type="SAM" id="Phobius"/>
    </source>
</evidence>
<keyword evidence="7" id="KW-0963">Cytoplasm</keyword>
<feature type="transmembrane region" description="Helical" evidence="23">
    <location>
        <begin position="147"/>
        <end position="169"/>
    </location>
</feature>
<feature type="transmembrane region" description="Helical" evidence="23">
    <location>
        <begin position="301"/>
        <end position="323"/>
    </location>
</feature>
<evidence type="ECO:0000256" key="10">
    <source>
        <dbReference type="ARBA" id="ARBA00022847"/>
    </source>
</evidence>
<dbReference type="GO" id="GO:0010008">
    <property type="term" value="C:endosome membrane"/>
    <property type="evidence" value="ECO:0007669"/>
    <property type="project" value="UniProtKB-SubCell"/>
</dbReference>
<feature type="transmembrane region" description="Helical" evidence="23">
    <location>
        <begin position="121"/>
        <end position="140"/>
    </location>
</feature>
<evidence type="ECO:0000256" key="20">
    <source>
        <dbReference type="ARBA" id="ARBA00047769"/>
    </source>
</evidence>
<evidence type="ECO:0000256" key="14">
    <source>
        <dbReference type="ARBA" id="ARBA00023157"/>
    </source>
</evidence>
<dbReference type="Gene3D" id="1.20.1250.20">
    <property type="entry name" value="MFS general substrate transporter like domains"/>
    <property type="match status" value="1"/>
</dbReference>
<dbReference type="Pfam" id="PF07690">
    <property type="entry name" value="MFS_1"/>
    <property type="match status" value="1"/>
</dbReference>
<comment type="subcellular location">
    <subcellularLocation>
        <location evidence="2">Apical cell membrane</location>
        <topology evidence="2">Multi-pass membrane protein</topology>
    </subcellularLocation>
    <subcellularLocation>
        <location evidence="4">Basolateral cell membrane</location>
        <topology evidence="4">Multi-pass membrane protein</topology>
    </subcellularLocation>
    <subcellularLocation>
        <location evidence="3">Cytoplasm</location>
    </subcellularLocation>
    <subcellularLocation>
        <location evidence="1">Endosome membrane</location>
        <topology evidence="1">Multi-pass membrane protein</topology>
    </subcellularLocation>
</comment>
<comment type="catalytic activity">
    <reaction evidence="21">
        <text>methotrexate(in) + H(+)(in) = methotrexate(out) + H(+)(out)</text>
        <dbReference type="Rhea" id="RHEA:70163"/>
        <dbReference type="ChEBI" id="CHEBI:15378"/>
        <dbReference type="ChEBI" id="CHEBI:50681"/>
    </reaction>
</comment>
<keyword evidence="15" id="KW-0325">Glycoprotein</keyword>